<keyword evidence="4" id="KW-1185">Reference proteome</keyword>
<keyword evidence="1" id="KW-0472">Membrane</keyword>
<gene>
    <name evidence="3" type="ORF">WAE96_14155</name>
</gene>
<dbReference type="RefSeq" id="WP_010561344.1">
    <property type="nucleotide sequence ID" value="NZ_JBAWKS010000001.1"/>
</dbReference>
<feature type="domain" description="YcxB-like C-terminal" evidence="2">
    <location>
        <begin position="95"/>
        <end position="151"/>
    </location>
</feature>
<accession>A0ABU8EV11</accession>
<reference evidence="3 4" key="1">
    <citation type="submission" date="2023-12" db="EMBL/GenBank/DDBJ databases">
        <title>Friends and Foes: Symbiotic and Algicidal bacterial influence on Karenia brevis blooms.</title>
        <authorList>
            <person name="Fei C."/>
            <person name="Mohamed A.R."/>
            <person name="Booker A."/>
            <person name="Arshad M."/>
            <person name="Klass S."/>
            <person name="Ahn S."/>
            <person name="Gilbert P.M."/>
            <person name="Heil C.A."/>
            <person name="Martinez J.M."/>
            <person name="Amin S.A."/>
        </authorList>
    </citation>
    <scope>NUCLEOTIDE SEQUENCE [LARGE SCALE GENOMIC DNA]</scope>
    <source>
        <strain evidence="3 4">CE15</strain>
    </source>
</reference>
<name>A0ABU8EV11_9GAMM</name>
<sequence>MTISYQFTLDKAYLEECFDESLPHSPHQTPKYGFAGSFIGIGMGLIIFTEIGGVAPYIMVGLGILEFISFYYRRPWWLTRQMWSRASNSTVTITLNEDGIESKNPYTESLLEWDQIKEIIHTPKGMLFVNYKGQQTYLSKAFMPEDSESYIEKQIAVYKVKITR</sequence>
<feature type="transmembrane region" description="Helical" evidence="1">
    <location>
        <begin position="54"/>
        <end position="72"/>
    </location>
</feature>
<keyword evidence="1" id="KW-1133">Transmembrane helix</keyword>
<evidence type="ECO:0000313" key="3">
    <source>
        <dbReference type="EMBL" id="MEI4550809.1"/>
    </source>
</evidence>
<evidence type="ECO:0000259" key="2">
    <source>
        <dbReference type="Pfam" id="PF14317"/>
    </source>
</evidence>
<evidence type="ECO:0000313" key="4">
    <source>
        <dbReference type="Proteomes" id="UP001382455"/>
    </source>
</evidence>
<dbReference type="Pfam" id="PF14317">
    <property type="entry name" value="YcxB"/>
    <property type="match status" value="1"/>
</dbReference>
<organism evidence="3 4">
    <name type="scientific">Pseudoalteromonas spongiae</name>
    <dbReference type="NCBI Taxonomy" id="298657"/>
    <lineage>
        <taxon>Bacteria</taxon>
        <taxon>Pseudomonadati</taxon>
        <taxon>Pseudomonadota</taxon>
        <taxon>Gammaproteobacteria</taxon>
        <taxon>Alteromonadales</taxon>
        <taxon>Pseudoalteromonadaceae</taxon>
        <taxon>Pseudoalteromonas</taxon>
    </lineage>
</organism>
<evidence type="ECO:0000256" key="1">
    <source>
        <dbReference type="SAM" id="Phobius"/>
    </source>
</evidence>
<proteinExistence type="predicted"/>
<dbReference type="InterPro" id="IPR025588">
    <property type="entry name" value="YcxB-like_C"/>
</dbReference>
<feature type="transmembrane region" description="Helical" evidence="1">
    <location>
        <begin position="32"/>
        <end position="48"/>
    </location>
</feature>
<dbReference type="Proteomes" id="UP001382455">
    <property type="component" value="Unassembled WGS sequence"/>
</dbReference>
<keyword evidence="1" id="KW-0812">Transmembrane</keyword>
<protein>
    <submittedName>
        <fullName evidence="3">YcxB family protein</fullName>
    </submittedName>
</protein>
<comment type="caution">
    <text evidence="3">The sequence shown here is derived from an EMBL/GenBank/DDBJ whole genome shotgun (WGS) entry which is preliminary data.</text>
</comment>
<dbReference type="EMBL" id="JBAWKS010000001">
    <property type="protein sequence ID" value="MEI4550809.1"/>
    <property type="molecule type" value="Genomic_DNA"/>
</dbReference>